<sequence>MKLTKPKTRCPLEGKKRSLKKEEKLPASSWITVWDLTQSQESCDGARSRRSRGVRIEEQKIQLCSSGAATVCNISYMTCPAKYEQTCFIKILSRDKNVKCTATCENS</sequence>
<dbReference type="AlphaFoldDB" id="A0AAV1P1A4"/>
<name>A0AAV1P1A4_SCOSC</name>
<protein>
    <submittedName>
        <fullName evidence="2">Uncharacterized protein</fullName>
    </submittedName>
</protein>
<gene>
    <name evidence="2" type="ORF">FSCOSCO3_A011343</name>
</gene>
<reference evidence="2 3" key="1">
    <citation type="submission" date="2024-01" db="EMBL/GenBank/DDBJ databases">
        <authorList>
            <person name="Alioto T."/>
            <person name="Alioto T."/>
            <person name="Gomez Garrido J."/>
        </authorList>
    </citation>
    <scope>NUCLEOTIDE SEQUENCE [LARGE SCALE GENOMIC DNA]</scope>
</reference>
<accession>A0AAV1P1A4</accession>
<dbReference type="Proteomes" id="UP001314229">
    <property type="component" value="Unassembled WGS sequence"/>
</dbReference>
<feature type="compositionally biased region" description="Basic and acidic residues" evidence="1">
    <location>
        <begin position="10"/>
        <end position="20"/>
    </location>
</feature>
<proteinExistence type="predicted"/>
<evidence type="ECO:0000313" key="3">
    <source>
        <dbReference type="Proteomes" id="UP001314229"/>
    </source>
</evidence>
<keyword evidence="3" id="KW-1185">Reference proteome</keyword>
<evidence type="ECO:0000313" key="2">
    <source>
        <dbReference type="EMBL" id="CAK6965513.1"/>
    </source>
</evidence>
<evidence type="ECO:0000256" key="1">
    <source>
        <dbReference type="SAM" id="MobiDB-lite"/>
    </source>
</evidence>
<feature type="region of interest" description="Disordered" evidence="1">
    <location>
        <begin position="1"/>
        <end position="20"/>
    </location>
</feature>
<dbReference type="EMBL" id="CAWUFR010000084">
    <property type="protein sequence ID" value="CAK6965513.1"/>
    <property type="molecule type" value="Genomic_DNA"/>
</dbReference>
<comment type="caution">
    <text evidence="2">The sequence shown here is derived from an EMBL/GenBank/DDBJ whole genome shotgun (WGS) entry which is preliminary data.</text>
</comment>
<organism evidence="2 3">
    <name type="scientific">Scomber scombrus</name>
    <name type="common">Atlantic mackerel</name>
    <name type="synonym">Scomber vernalis</name>
    <dbReference type="NCBI Taxonomy" id="13677"/>
    <lineage>
        <taxon>Eukaryota</taxon>
        <taxon>Metazoa</taxon>
        <taxon>Chordata</taxon>
        <taxon>Craniata</taxon>
        <taxon>Vertebrata</taxon>
        <taxon>Euteleostomi</taxon>
        <taxon>Actinopterygii</taxon>
        <taxon>Neopterygii</taxon>
        <taxon>Teleostei</taxon>
        <taxon>Neoteleostei</taxon>
        <taxon>Acanthomorphata</taxon>
        <taxon>Pelagiaria</taxon>
        <taxon>Scombriformes</taxon>
        <taxon>Scombridae</taxon>
        <taxon>Scomber</taxon>
    </lineage>
</organism>